<keyword evidence="1" id="KW-1133">Transmembrane helix</keyword>
<proteinExistence type="predicted"/>
<accession>A0AAF0XXS0</accession>
<feature type="transmembrane region" description="Helical" evidence="1">
    <location>
        <begin position="12"/>
        <end position="31"/>
    </location>
</feature>
<dbReference type="AlphaFoldDB" id="A0AAF0XXS0"/>
<name>A0AAF0XXS0_DAUCS</name>
<keyword evidence="3" id="KW-1185">Reference proteome</keyword>
<keyword evidence="1" id="KW-0812">Transmembrane</keyword>
<evidence type="ECO:0000256" key="1">
    <source>
        <dbReference type="SAM" id="Phobius"/>
    </source>
</evidence>
<reference evidence="2" key="1">
    <citation type="journal article" date="2016" name="Nat. Genet.">
        <title>A high-quality carrot genome assembly provides new insights into carotenoid accumulation and asterid genome evolution.</title>
        <authorList>
            <person name="Iorizzo M."/>
            <person name="Ellison S."/>
            <person name="Senalik D."/>
            <person name="Zeng P."/>
            <person name="Satapoomin P."/>
            <person name="Huang J."/>
            <person name="Bowman M."/>
            <person name="Iovene M."/>
            <person name="Sanseverino W."/>
            <person name="Cavagnaro P."/>
            <person name="Yildiz M."/>
            <person name="Macko-Podgorni A."/>
            <person name="Moranska E."/>
            <person name="Grzebelus E."/>
            <person name="Grzebelus D."/>
            <person name="Ashrafi H."/>
            <person name="Zheng Z."/>
            <person name="Cheng S."/>
            <person name="Spooner D."/>
            <person name="Van Deynze A."/>
            <person name="Simon P."/>
        </authorList>
    </citation>
    <scope>NUCLEOTIDE SEQUENCE</scope>
    <source>
        <tissue evidence="2">Leaf</tissue>
    </source>
</reference>
<keyword evidence="1" id="KW-0472">Membrane</keyword>
<reference evidence="2" key="2">
    <citation type="submission" date="2022-03" db="EMBL/GenBank/DDBJ databases">
        <title>Draft title - Genomic analysis of global carrot germplasm unveils the trajectory of domestication and the origin of high carotenoid orange carrot.</title>
        <authorList>
            <person name="Iorizzo M."/>
            <person name="Ellison S."/>
            <person name="Senalik D."/>
            <person name="Macko-Podgorni A."/>
            <person name="Grzebelus D."/>
            <person name="Bostan H."/>
            <person name="Rolling W."/>
            <person name="Curaba J."/>
            <person name="Simon P."/>
        </authorList>
    </citation>
    <scope>NUCLEOTIDE SEQUENCE</scope>
    <source>
        <tissue evidence="2">Leaf</tissue>
    </source>
</reference>
<sequence length="37" mass="4693">MHHRRFMRLVVCKFSFLHYELISFVSPYFYIMNQSYT</sequence>
<gene>
    <name evidence="2" type="ORF">DCAR_0934499</name>
</gene>
<dbReference type="Proteomes" id="UP000077755">
    <property type="component" value="Chromosome 9"/>
</dbReference>
<protein>
    <submittedName>
        <fullName evidence="2">Uncharacterized protein</fullName>
    </submittedName>
</protein>
<dbReference type="EMBL" id="CP093351">
    <property type="protein sequence ID" value="WOH14969.1"/>
    <property type="molecule type" value="Genomic_DNA"/>
</dbReference>
<evidence type="ECO:0000313" key="2">
    <source>
        <dbReference type="EMBL" id="WOH14969.1"/>
    </source>
</evidence>
<organism evidence="2 3">
    <name type="scientific">Daucus carota subsp. sativus</name>
    <name type="common">Carrot</name>
    <dbReference type="NCBI Taxonomy" id="79200"/>
    <lineage>
        <taxon>Eukaryota</taxon>
        <taxon>Viridiplantae</taxon>
        <taxon>Streptophyta</taxon>
        <taxon>Embryophyta</taxon>
        <taxon>Tracheophyta</taxon>
        <taxon>Spermatophyta</taxon>
        <taxon>Magnoliopsida</taxon>
        <taxon>eudicotyledons</taxon>
        <taxon>Gunneridae</taxon>
        <taxon>Pentapetalae</taxon>
        <taxon>asterids</taxon>
        <taxon>campanulids</taxon>
        <taxon>Apiales</taxon>
        <taxon>Apiaceae</taxon>
        <taxon>Apioideae</taxon>
        <taxon>Scandiceae</taxon>
        <taxon>Daucinae</taxon>
        <taxon>Daucus</taxon>
        <taxon>Daucus sect. Daucus</taxon>
    </lineage>
</organism>
<evidence type="ECO:0000313" key="3">
    <source>
        <dbReference type="Proteomes" id="UP000077755"/>
    </source>
</evidence>